<dbReference type="PANTHER" id="PTHR24388">
    <property type="entry name" value="ZINC FINGER PROTEIN"/>
    <property type="match status" value="1"/>
</dbReference>
<keyword evidence="5 11" id="KW-0863">Zinc-finger</keyword>
<dbReference type="FunFam" id="3.30.160.60:FF:000295">
    <property type="entry name" value="zinc finger protein 19"/>
    <property type="match status" value="1"/>
</dbReference>
<dbReference type="AlphaFoldDB" id="A0A8C5RIP9"/>
<dbReference type="FunFam" id="3.30.160.60:FF:001498">
    <property type="entry name" value="Zinc finger protein 404"/>
    <property type="match status" value="1"/>
</dbReference>
<feature type="region of interest" description="Disordered" evidence="12">
    <location>
        <begin position="281"/>
        <end position="303"/>
    </location>
</feature>
<dbReference type="PROSITE" id="PS50157">
    <property type="entry name" value="ZINC_FINGER_C2H2_2"/>
    <property type="match status" value="12"/>
</dbReference>
<dbReference type="Proteomes" id="UP000694406">
    <property type="component" value="Unplaced"/>
</dbReference>
<dbReference type="Pfam" id="PF01352">
    <property type="entry name" value="KRAB"/>
    <property type="match status" value="1"/>
</dbReference>
<dbReference type="SUPFAM" id="SSF57667">
    <property type="entry name" value="beta-beta-alpha zinc fingers"/>
    <property type="match status" value="6"/>
</dbReference>
<dbReference type="InterPro" id="IPR003309">
    <property type="entry name" value="SCAN_dom"/>
</dbReference>
<dbReference type="InterPro" id="IPR036051">
    <property type="entry name" value="KRAB_dom_sf"/>
</dbReference>
<dbReference type="GeneTree" id="ENSGT01150000286941"/>
<name>A0A8C5RIP9_LATLA</name>
<dbReference type="FunFam" id="3.30.160.60:FF:000478">
    <property type="entry name" value="Zinc finger protein 133"/>
    <property type="match status" value="1"/>
</dbReference>
<feature type="domain" description="C2H2-type" evidence="13">
    <location>
        <begin position="631"/>
        <end position="658"/>
    </location>
</feature>
<dbReference type="FunFam" id="3.30.160.60:FF:002090">
    <property type="entry name" value="Zinc finger protein 473"/>
    <property type="match status" value="1"/>
</dbReference>
<dbReference type="GO" id="GO:0000981">
    <property type="term" value="F:DNA-binding transcription factor activity, RNA polymerase II-specific"/>
    <property type="evidence" value="ECO:0007669"/>
    <property type="project" value="TreeGrafter"/>
</dbReference>
<organism evidence="16 17">
    <name type="scientific">Laticauda laticaudata</name>
    <name type="common">Blue-ringed sea krait</name>
    <name type="synonym">Blue-lipped sea krait</name>
    <dbReference type="NCBI Taxonomy" id="8630"/>
    <lineage>
        <taxon>Eukaryota</taxon>
        <taxon>Metazoa</taxon>
        <taxon>Chordata</taxon>
        <taxon>Craniata</taxon>
        <taxon>Vertebrata</taxon>
        <taxon>Euteleostomi</taxon>
        <taxon>Lepidosauria</taxon>
        <taxon>Squamata</taxon>
        <taxon>Bifurcata</taxon>
        <taxon>Unidentata</taxon>
        <taxon>Episquamata</taxon>
        <taxon>Toxicofera</taxon>
        <taxon>Serpentes</taxon>
        <taxon>Colubroidea</taxon>
        <taxon>Elapidae</taxon>
        <taxon>Laticaudinae</taxon>
        <taxon>Laticauda</taxon>
    </lineage>
</organism>
<evidence type="ECO:0000256" key="7">
    <source>
        <dbReference type="ARBA" id="ARBA00023015"/>
    </source>
</evidence>
<dbReference type="InterPro" id="IPR036236">
    <property type="entry name" value="Znf_C2H2_sf"/>
</dbReference>
<dbReference type="GO" id="GO:0005634">
    <property type="term" value="C:nucleus"/>
    <property type="evidence" value="ECO:0007669"/>
    <property type="project" value="UniProtKB-SubCell"/>
</dbReference>
<evidence type="ECO:0008006" key="18">
    <source>
        <dbReference type="Google" id="ProtNLM"/>
    </source>
</evidence>
<feature type="domain" description="C2H2-type" evidence="13">
    <location>
        <begin position="435"/>
        <end position="462"/>
    </location>
</feature>
<accession>A0A8C5RIP9</accession>
<dbReference type="Pfam" id="PF02023">
    <property type="entry name" value="SCAN"/>
    <property type="match status" value="1"/>
</dbReference>
<protein>
    <recommendedName>
        <fullName evidence="18">Zinc finger protein 436-like</fullName>
    </recommendedName>
</protein>
<dbReference type="SMART" id="SM00349">
    <property type="entry name" value="KRAB"/>
    <property type="match status" value="1"/>
</dbReference>
<evidence type="ECO:0000313" key="17">
    <source>
        <dbReference type="Proteomes" id="UP000694406"/>
    </source>
</evidence>
<evidence type="ECO:0000256" key="2">
    <source>
        <dbReference type="ARBA" id="ARBA00006991"/>
    </source>
</evidence>
<comment type="subcellular location">
    <subcellularLocation>
        <location evidence="1">Nucleus</location>
    </subcellularLocation>
</comment>
<dbReference type="InterPro" id="IPR001909">
    <property type="entry name" value="KRAB"/>
</dbReference>
<dbReference type="Gene3D" id="6.10.140.140">
    <property type="match status" value="1"/>
</dbReference>
<dbReference type="Gene3D" id="3.30.160.60">
    <property type="entry name" value="Classic Zinc Finger"/>
    <property type="match status" value="12"/>
</dbReference>
<dbReference type="GO" id="GO:0008270">
    <property type="term" value="F:zinc ion binding"/>
    <property type="evidence" value="ECO:0007669"/>
    <property type="project" value="UniProtKB-KW"/>
</dbReference>
<dbReference type="FunFam" id="3.30.160.60:FF:000394">
    <property type="entry name" value="Zinc finger protein 836"/>
    <property type="match status" value="1"/>
</dbReference>
<dbReference type="FunFam" id="3.30.160.60:FF:000575">
    <property type="entry name" value="Zinc finger protein OZF"/>
    <property type="match status" value="1"/>
</dbReference>
<evidence type="ECO:0000256" key="9">
    <source>
        <dbReference type="ARBA" id="ARBA00023163"/>
    </source>
</evidence>
<dbReference type="InterPro" id="IPR038269">
    <property type="entry name" value="SCAN_sf"/>
</dbReference>
<keyword evidence="6" id="KW-0862">Zinc</keyword>
<dbReference type="Ensembl" id="ENSLLTT00000004077.1">
    <property type="protein sequence ID" value="ENSLLTP00000003912.1"/>
    <property type="gene ID" value="ENSLLTG00000002936.1"/>
</dbReference>
<dbReference type="InterPro" id="IPR013087">
    <property type="entry name" value="Znf_C2H2_type"/>
</dbReference>
<dbReference type="CDD" id="cd07765">
    <property type="entry name" value="KRAB_A-box"/>
    <property type="match status" value="1"/>
</dbReference>
<evidence type="ECO:0000256" key="5">
    <source>
        <dbReference type="ARBA" id="ARBA00022771"/>
    </source>
</evidence>
<dbReference type="SUPFAM" id="SSF47353">
    <property type="entry name" value="Retrovirus capsid dimerization domain-like"/>
    <property type="match status" value="1"/>
</dbReference>
<dbReference type="PROSITE" id="PS50805">
    <property type="entry name" value="KRAB"/>
    <property type="match status" value="1"/>
</dbReference>
<dbReference type="SMART" id="SM00355">
    <property type="entry name" value="ZnF_C2H2"/>
    <property type="match status" value="12"/>
</dbReference>
<evidence type="ECO:0000256" key="1">
    <source>
        <dbReference type="ARBA" id="ARBA00004123"/>
    </source>
</evidence>
<evidence type="ECO:0000256" key="10">
    <source>
        <dbReference type="ARBA" id="ARBA00023242"/>
    </source>
</evidence>
<keyword evidence="3" id="KW-0479">Metal-binding</keyword>
<dbReference type="PROSITE" id="PS50804">
    <property type="entry name" value="SCAN_BOX"/>
    <property type="match status" value="1"/>
</dbReference>
<dbReference type="CDD" id="cd07936">
    <property type="entry name" value="SCAN"/>
    <property type="match status" value="1"/>
</dbReference>
<evidence type="ECO:0000256" key="12">
    <source>
        <dbReference type="SAM" id="MobiDB-lite"/>
    </source>
</evidence>
<dbReference type="Gene3D" id="1.10.4020.10">
    <property type="entry name" value="DNA breaking-rejoining enzymes"/>
    <property type="match status" value="1"/>
</dbReference>
<feature type="domain" description="C2H2-type" evidence="13">
    <location>
        <begin position="687"/>
        <end position="714"/>
    </location>
</feature>
<feature type="domain" description="C2H2-type" evidence="13">
    <location>
        <begin position="491"/>
        <end position="518"/>
    </location>
</feature>
<dbReference type="FunFam" id="3.30.160.60:FF:000990">
    <property type="entry name" value="zinc finger protein 629 isoform X2"/>
    <property type="match status" value="1"/>
</dbReference>
<feature type="domain" description="C2H2-type" evidence="13">
    <location>
        <begin position="463"/>
        <end position="490"/>
    </location>
</feature>
<feature type="domain" description="KRAB" evidence="15">
    <location>
        <begin position="211"/>
        <end position="275"/>
    </location>
</feature>
<evidence type="ECO:0000256" key="6">
    <source>
        <dbReference type="ARBA" id="ARBA00022833"/>
    </source>
</evidence>
<dbReference type="Pfam" id="PF00096">
    <property type="entry name" value="zf-C2H2"/>
    <property type="match status" value="11"/>
</dbReference>
<dbReference type="SUPFAM" id="SSF109640">
    <property type="entry name" value="KRAB domain (Kruppel-associated box)"/>
    <property type="match status" value="1"/>
</dbReference>
<feature type="domain" description="C2H2-type" evidence="13">
    <location>
        <begin position="407"/>
        <end position="434"/>
    </location>
</feature>
<evidence type="ECO:0000259" key="15">
    <source>
        <dbReference type="PROSITE" id="PS50805"/>
    </source>
</evidence>
<dbReference type="PROSITE" id="PS00028">
    <property type="entry name" value="ZINC_FINGER_C2H2_1"/>
    <property type="match status" value="12"/>
</dbReference>
<dbReference type="FunFam" id="3.30.160.60:FF:002343">
    <property type="entry name" value="Zinc finger protein 33A"/>
    <property type="match status" value="3"/>
</dbReference>
<feature type="domain" description="C2H2-type" evidence="13">
    <location>
        <begin position="715"/>
        <end position="742"/>
    </location>
</feature>
<keyword evidence="4" id="KW-0677">Repeat</keyword>
<evidence type="ECO:0000256" key="4">
    <source>
        <dbReference type="ARBA" id="ARBA00022737"/>
    </source>
</evidence>
<proteinExistence type="inferred from homology"/>
<reference evidence="16" key="2">
    <citation type="submission" date="2025-09" db="UniProtKB">
        <authorList>
            <consortium name="Ensembl"/>
        </authorList>
    </citation>
    <scope>IDENTIFICATION</scope>
</reference>
<dbReference type="GO" id="GO:0000978">
    <property type="term" value="F:RNA polymerase II cis-regulatory region sequence-specific DNA binding"/>
    <property type="evidence" value="ECO:0007669"/>
    <property type="project" value="TreeGrafter"/>
</dbReference>
<keyword evidence="10" id="KW-0539">Nucleus</keyword>
<reference evidence="16" key="1">
    <citation type="submission" date="2025-08" db="UniProtKB">
        <authorList>
            <consortium name="Ensembl"/>
        </authorList>
    </citation>
    <scope>IDENTIFICATION</scope>
</reference>
<evidence type="ECO:0000256" key="8">
    <source>
        <dbReference type="ARBA" id="ARBA00023125"/>
    </source>
</evidence>
<feature type="domain" description="C2H2-type" evidence="13">
    <location>
        <begin position="603"/>
        <end position="630"/>
    </location>
</feature>
<evidence type="ECO:0000256" key="11">
    <source>
        <dbReference type="PROSITE-ProRule" id="PRU00042"/>
    </source>
</evidence>
<keyword evidence="7" id="KW-0805">Transcription regulation</keyword>
<dbReference type="FunFam" id="3.30.160.60:FF:001243">
    <property type="entry name" value="myeloid zinc finger 1 isoform X1"/>
    <property type="match status" value="1"/>
</dbReference>
<feature type="domain" description="C2H2-type" evidence="13">
    <location>
        <begin position="547"/>
        <end position="574"/>
    </location>
</feature>
<keyword evidence="8" id="KW-0238">DNA-binding</keyword>
<keyword evidence="17" id="KW-1185">Reference proteome</keyword>
<keyword evidence="9" id="KW-0804">Transcription</keyword>
<evidence type="ECO:0000259" key="13">
    <source>
        <dbReference type="PROSITE" id="PS50157"/>
    </source>
</evidence>
<comment type="similarity">
    <text evidence="2">Belongs to the krueppel C2H2-type zinc-finger protein family.</text>
</comment>
<evidence type="ECO:0000313" key="16">
    <source>
        <dbReference type="Ensembl" id="ENSLLTP00000003912.1"/>
    </source>
</evidence>
<evidence type="ECO:0000259" key="14">
    <source>
        <dbReference type="PROSITE" id="PS50804"/>
    </source>
</evidence>
<dbReference type="PANTHER" id="PTHR24388:SF96">
    <property type="entry name" value="GENE, 32687-RELATED"/>
    <property type="match status" value="1"/>
</dbReference>
<feature type="domain" description="C2H2-type" evidence="13">
    <location>
        <begin position="519"/>
        <end position="546"/>
    </location>
</feature>
<feature type="domain" description="C2H2-type" evidence="13">
    <location>
        <begin position="659"/>
        <end position="686"/>
    </location>
</feature>
<feature type="domain" description="C2H2-type" evidence="13">
    <location>
        <begin position="575"/>
        <end position="602"/>
    </location>
</feature>
<dbReference type="FunFam" id="3.30.160.60:FF:001343">
    <property type="entry name" value="Zinc finger protein 568"/>
    <property type="match status" value="1"/>
</dbReference>
<sequence length="773" mass="88211">MEFLWSSGRGAAKTWEPVVWSGSRGDFRGSGSPRSIPEGPHSSEAERWGFRSCCYWEDEGPRALCSRLHRLCRGWLRPERSSKAEMLDLVVLEQLLALLPPELSGWLRECGAESCAQAVALAEGFLLGPTAPEELAKGQIQELFMEEISADSQGRGDQPNPSQELFWRISQEDPPQLTSPWQGGTSMETYEMVPVCDGAEVACLPPSQGFISFEEVAVDFTLEEWELLDWSQKALWREVMLEIFLNIAALGYGQSNENDQQAWLAPLQTAEYEMEELMFGHQGGPKSQEESNTEDGGESSSTSLPFEIHPFLIQEAEEENTNTRSAGCGQGEENMFNLHEYCRSQDKRKQYGCGQYERNVNTFFSLGLPKKLYGKHKPHRFIKFGRSFTLSTYVNSHEEFHTEVKLCQCMNCGKRFSTNSNLLRHQMIHTGEKPYKCLECGKRFIENRDLTRHRRIHTGEKPYNCVVCGKAFRTNGHLTRHQKVHTGEKPYKCMDCGKSYIESRDLTCHKRIHTGEKPYKCRECGKSFPRNSALICHQKIHTGEKPYKCMECEKTFIKKGQLTSHQRIHTGEKPYKCMECGKSFSRSNNLMSHQRIHTREKPYKCTECGKSFNYNSGLSRHQRKHTGEKPYKCTVCGRSFIQNGQLISHQRVHTGEKLYTCTECGKTLSSKSAIAYHRRIHTGEKPYKCAECGKTFIQKGQLISHQRFHTGEKPYKCTACGKSFSSSSAVTYHQRIHAGEETYIHTRTDLIEQLPCHITEPDIEIGERKAEIA</sequence>
<dbReference type="SMART" id="SM00431">
    <property type="entry name" value="SCAN"/>
    <property type="match status" value="1"/>
</dbReference>
<dbReference type="InterPro" id="IPR050527">
    <property type="entry name" value="Snail/Krueppel_Znf"/>
</dbReference>
<feature type="domain" description="SCAN box" evidence="14">
    <location>
        <begin position="47"/>
        <end position="125"/>
    </location>
</feature>
<evidence type="ECO:0000256" key="3">
    <source>
        <dbReference type="ARBA" id="ARBA00022723"/>
    </source>
</evidence>